<reference evidence="1 2" key="1">
    <citation type="submission" date="2019-03" db="EMBL/GenBank/DDBJ databases">
        <title>The genome sequence of Candidatus Serratia symbiotica strain IS.</title>
        <authorList>
            <person name="Nikoh N."/>
            <person name="Koga R."/>
            <person name="Oshima K."/>
            <person name="Hattori M."/>
            <person name="Fukatsu T."/>
        </authorList>
    </citation>
    <scope>NUCLEOTIDE SEQUENCE [LARGE SCALE GENOMIC DNA]</scope>
    <source>
        <strain evidence="1 2">IS</strain>
    </source>
</reference>
<dbReference type="Proteomes" id="UP000324392">
    <property type="component" value="Chromosome"/>
</dbReference>
<proteinExistence type="predicted"/>
<sequence>MYPDILNDEQVVKVIGSFKTPMGYSSFLSSYPPLANGGFICGGEYPTYSTI</sequence>
<protein>
    <submittedName>
        <fullName evidence="1">Ribonucleoside-triphosphate reductase / ribonucleoside-triphosphate reductase class III catalytic subunit</fullName>
    </submittedName>
</protein>
<dbReference type="EMBL" id="AP019531">
    <property type="protein sequence ID" value="BBI91248.1"/>
    <property type="molecule type" value="Genomic_DNA"/>
</dbReference>
<gene>
    <name evidence="1" type="primary">nrdD</name>
    <name evidence="1" type="ORF">SSYIS1_03460</name>
</gene>
<name>A0A455VKL9_9GAMM</name>
<dbReference type="AlphaFoldDB" id="A0A455VKL9"/>
<evidence type="ECO:0000313" key="2">
    <source>
        <dbReference type="Proteomes" id="UP000324392"/>
    </source>
</evidence>
<evidence type="ECO:0000313" key="1">
    <source>
        <dbReference type="EMBL" id="BBI91248.1"/>
    </source>
</evidence>
<accession>A0A455VKL9</accession>
<organism evidence="1 2">
    <name type="scientific">Serratia symbiotica</name>
    <dbReference type="NCBI Taxonomy" id="138074"/>
    <lineage>
        <taxon>Bacteria</taxon>
        <taxon>Pseudomonadati</taxon>
        <taxon>Pseudomonadota</taxon>
        <taxon>Gammaproteobacteria</taxon>
        <taxon>Enterobacterales</taxon>
        <taxon>Yersiniaceae</taxon>
        <taxon>Serratia</taxon>
    </lineage>
</organism>